<reference evidence="1" key="1">
    <citation type="submission" date="2020-05" db="UniProtKB">
        <authorList>
            <consortium name="EnsemblMetazoa"/>
        </authorList>
    </citation>
    <scope>IDENTIFICATION</scope>
    <source>
        <strain evidence="1">MAF</strain>
    </source>
</reference>
<accession>A0A182VHC3</accession>
<dbReference type="Proteomes" id="UP000075903">
    <property type="component" value="Unassembled WGS sequence"/>
</dbReference>
<organism evidence="1 2">
    <name type="scientific">Anopheles merus</name>
    <name type="common">Mosquito</name>
    <dbReference type="NCBI Taxonomy" id="30066"/>
    <lineage>
        <taxon>Eukaryota</taxon>
        <taxon>Metazoa</taxon>
        <taxon>Ecdysozoa</taxon>
        <taxon>Arthropoda</taxon>
        <taxon>Hexapoda</taxon>
        <taxon>Insecta</taxon>
        <taxon>Pterygota</taxon>
        <taxon>Neoptera</taxon>
        <taxon>Endopterygota</taxon>
        <taxon>Diptera</taxon>
        <taxon>Nematocera</taxon>
        <taxon>Culicoidea</taxon>
        <taxon>Culicidae</taxon>
        <taxon>Anophelinae</taxon>
        <taxon>Anopheles</taxon>
    </lineage>
</organism>
<evidence type="ECO:0000313" key="1">
    <source>
        <dbReference type="EnsemblMetazoa" id="AMEM014984-PA"/>
    </source>
</evidence>
<dbReference type="VEuPathDB" id="VectorBase:AMEM014984"/>
<dbReference type="EnsemblMetazoa" id="AMEM014984-RA">
    <property type="protein sequence ID" value="AMEM014984-PA"/>
    <property type="gene ID" value="AMEM014984"/>
</dbReference>
<sequence length="120" mass="13072">MRVRVTHSSITVSSTQPESLIVCMTHGFQRCQTVAFSDVDVCRLAYGICSLVLFSSSVRRLCSSVGTLPSALVRPQPVNRTVTFAGTTCSEYSMLCTISENCTSSFRRIKPISLRNSGLA</sequence>
<evidence type="ECO:0000313" key="2">
    <source>
        <dbReference type="Proteomes" id="UP000075903"/>
    </source>
</evidence>
<dbReference type="AlphaFoldDB" id="A0A182VHC3"/>
<name>A0A182VHC3_ANOME</name>
<proteinExistence type="predicted"/>
<protein>
    <submittedName>
        <fullName evidence="1">Uncharacterized protein</fullName>
    </submittedName>
</protein>
<keyword evidence="2" id="KW-1185">Reference proteome</keyword>